<feature type="region of interest" description="Disordered" evidence="1">
    <location>
        <begin position="1"/>
        <end position="113"/>
    </location>
</feature>
<evidence type="ECO:0000313" key="2">
    <source>
        <dbReference type="EMBL" id="GIM06354.1"/>
    </source>
</evidence>
<feature type="region of interest" description="Disordered" evidence="1">
    <location>
        <begin position="932"/>
        <end position="961"/>
    </location>
</feature>
<proteinExistence type="predicted"/>
<feature type="region of interest" description="Disordered" evidence="1">
    <location>
        <begin position="642"/>
        <end position="697"/>
    </location>
</feature>
<feature type="compositionally biased region" description="Low complexity" evidence="1">
    <location>
        <begin position="1244"/>
        <end position="1259"/>
    </location>
</feature>
<comment type="caution">
    <text evidence="2">The sequence shown here is derived from an EMBL/GenBank/DDBJ whole genome shotgun (WGS) entry which is preliminary data.</text>
</comment>
<feature type="region of interest" description="Disordered" evidence="1">
    <location>
        <begin position="1240"/>
        <end position="1259"/>
    </location>
</feature>
<accession>A0A8J4LQ31</accession>
<feature type="compositionally biased region" description="Basic residues" evidence="1">
    <location>
        <begin position="840"/>
        <end position="861"/>
    </location>
</feature>
<feature type="region of interest" description="Disordered" evidence="1">
    <location>
        <begin position="365"/>
        <end position="403"/>
    </location>
</feature>
<evidence type="ECO:0000256" key="1">
    <source>
        <dbReference type="SAM" id="MobiDB-lite"/>
    </source>
</evidence>
<feature type="compositionally biased region" description="Low complexity" evidence="1">
    <location>
        <begin position="34"/>
        <end position="65"/>
    </location>
</feature>
<dbReference type="AlphaFoldDB" id="A0A8J4LQ31"/>
<feature type="compositionally biased region" description="Basic and acidic residues" evidence="1">
    <location>
        <begin position="72"/>
        <end position="84"/>
    </location>
</feature>
<feature type="region of interest" description="Disordered" evidence="1">
    <location>
        <begin position="310"/>
        <end position="331"/>
    </location>
</feature>
<dbReference type="EMBL" id="BNCQ01000021">
    <property type="protein sequence ID" value="GIM06354.1"/>
    <property type="molecule type" value="Genomic_DNA"/>
</dbReference>
<feature type="compositionally biased region" description="Low complexity" evidence="1">
    <location>
        <begin position="382"/>
        <end position="403"/>
    </location>
</feature>
<gene>
    <name evidence="2" type="ORF">Vretimale_10681</name>
</gene>
<dbReference type="SUPFAM" id="SSF53474">
    <property type="entry name" value="alpha/beta-Hydrolases"/>
    <property type="match status" value="1"/>
</dbReference>
<dbReference type="Proteomes" id="UP000722791">
    <property type="component" value="Unassembled WGS sequence"/>
</dbReference>
<organism evidence="2 3">
    <name type="scientific">Volvox reticuliferus</name>
    <dbReference type="NCBI Taxonomy" id="1737510"/>
    <lineage>
        <taxon>Eukaryota</taxon>
        <taxon>Viridiplantae</taxon>
        <taxon>Chlorophyta</taxon>
        <taxon>core chlorophytes</taxon>
        <taxon>Chlorophyceae</taxon>
        <taxon>CS clade</taxon>
        <taxon>Chlamydomonadales</taxon>
        <taxon>Volvocaceae</taxon>
        <taxon>Volvox</taxon>
    </lineage>
</organism>
<name>A0A8J4LQ31_9CHLO</name>
<reference evidence="2" key="1">
    <citation type="journal article" date="2021" name="Proc. Natl. Acad. Sci. U.S.A.">
        <title>Three genomes in the algal genus Volvox reveal the fate of a haploid sex-determining region after a transition to homothallism.</title>
        <authorList>
            <person name="Yamamoto K."/>
            <person name="Hamaji T."/>
            <person name="Kawai-Toyooka H."/>
            <person name="Matsuzaki R."/>
            <person name="Takahashi F."/>
            <person name="Nishimura Y."/>
            <person name="Kawachi M."/>
            <person name="Noguchi H."/>
            <person name="Minakuchi Y."/>
            <person name="Umen J.G."/>
            <person name="Toyoda A."/>
            <person name="Nozaki H."/>
        </authorList>
    </citation>
    <scope>NUCLEOTIDE SEQUENCE</scope>
    <source>
        <strain evidence="2">NIES-3785</strain>
    </source>
</reference>
<feature type="compositionally biased region" description="Basic and acidic residues" evidence="1">
    <location>
        <begin position="688"/>
        <end position="697"/>
    </location>
</feature>
<evidence type="ECO:0008006" key="4">
    <source>
        <dbReference type="Google" id="ProtNLM"/>
    </source>
</evidence>
<protein>
    <recommendedName>
        <fullName evidence="4">AB hydrolase-1 domain-containing protein</fullName>
    </recommendedName>
</protein>
<feature type="compositionally biased region" description="Basic and acidic residues" evidence="1">
    <location>
        <begin position="655"/>
        <end position="674"/>
    </location>
</feature>
<sequence length="1259" mass="131320">MPTPNQCCAPERSKRGSRWPAPRRQYLGGPSLDSPACAGGSESAAAAAAEAPAAVASTAFASAATPLHRSSGRSDKRGVEKTDDTGNSWSYGRACNPTARTMPPSLPSSTSSALPDILQRPAAACHEDPHLQQWEGLPNGEETVPMAAAAGAAAAAARTTGTVPVPTPAPAPAPVPVAAPAAAPATAAVAAAAPSPCSTGPHRRASAYPDMEALALRLMEVLDLPGGAAPDGPFVQPARMTVGAGAGMVAAAAATSPPFPSPADSPAAKTGPLAAGSVCDTSMLQPHLQPQPLRLWGLVRRWRASAPVRCQACPSATSQRRSGPSIAATAPAMAAPARPAAAPALDSAADSSIPIEGVQASTVGGVAPNQNILTPPANLRRSSSNSSSNSINNSINNSSGSSGPVRLLAATTDPLVASYRPLSFYLITEAVAVVTHLALVGLMGFRVAGVTRGGTATVYEWRPRRQRPPAVAAAVGAAVVVVASASASGRPSAAEGTAVAKRSAVAVTTALTEVAVAAPAAAATVPPPAPAAALAASAVQALSAEADDPRPLADGNRNHRRGRTLENLTAHRSVVLRTRPELPKMVSEPGAVRQDDGEVLRTAKIISVETLKTVETVETMKPLKTAKVDMDELTEAEVVASSPLATDGEDAASEPAERCVDKAAHEGRTDDGRGGRNKAADPWVTETQGRDGGEHNFDTDDTPLVFLHGIGLGLTPYLRLLSRLVTVSGGRRPVYAVQYKHVSMRLTATIPAPHEVANDVAAFLVSRGVGRMSLLAHSYGTLVASALTKLAAASSSAPGVSRLTLVDPVCFAMFLPHLVRNAIYQQPVSDHLGEHEQHQRHPQCSRQQQRQHHQQGMHHHPQQQPGQQNEQPGHHPHHQSPSQHIGQQGGFHELRRVTEIQQKQPGGGFPHRGPRIVQDNAAARIHRPPTASEIDFASPTRPKPTEGFGDGAATPSLGPMGRNSPIGGVVLMEDDCGVVGRAATAAATTAATAAGNGDLCAVGIRCGIEQDEETEDETGKVEAAVEAASAMTSAFATDGSSVNAGRQGPSSVLRRRRLMGRSLLRGLVVAEFHCSVALRRRLDWRRVNMWPSELPPCSTVVLGGRDNLVPVREIRRMLANRAALVGPAHPHPRVLFRDDLGHGGFLADEDCQAYVIAAALGVGLQWVREVFRTNASRRQTRQEHEQETQKAQVTRLNVTQLRADRRPVAHIPLAPPHGLAHGQWMPRVFFQGPWVRRGGGTASGAGLNSGSSGTGKLKY</sequence>
<dbReference type="Gene3D" id="3.40.50.1820">
    <property type="entry name" value="alpha/beta hydrolase"/>
    <property type="match status" value="1"/>
</dbReference>
<dbReference type="InterPro" id="IPR029058">
    <property type="entry name" value="AB_hydrolase_fold"/>
</dbReference>
<feature type="compositionally biased region" description="Low complexity" evidence="1">
    <location>
        <begin position="862"/>
        <end position="871"/>
    </location>
</feature>
<evidence type="ECO:0000313" key="3">
    <source>
        <dbReference type="Proteomes" id="UP000722791"/>
    </source>
</evidence>
<feature type="region of interest" description="Disordered" evidence="1">
    <location>
        <begin position="832"/>
        <end position="888"/>
    </location>
</feature>
<dbReference type="PANTHER" id="PTHR37471">
    <property type="entry name" value="UNNAMED PRODUCT"/>
    <property type="match status" value="1"/>
</dbReference>
<dbReference type="PANTHER" id="PTHR37471:SF1">
    <property type="entry name" value="AB HYDROLASE-1 DOMAIN-CONTAINING PROTEIN"/>
    <property type="match status" value="1"/>
</dbReference>